<dbReference type="OrthoDB" id="252349at2"/>
<evidence type="ECO:0000313" key="3">
    <source>
        <dbReference type="Proteomes" id="UP000249260"/>
    </source>
</evidence>
<gene>
    <name evidence="2" type="ORF">DL346_10230</name>
</gene>
<dbReference type="Proteomes" id="UP000249260">
    <property type="component" value="Unassembled WGS sequence"/>
</dbReference>
<feature type="domain" description="SGNH hydrolase-type esterase" evidence="1">
    <location>
        <begin position="64"/>
        <end position="253"/>
    </location>
</feature>
<dbReference type="GO" id="GO:0004622">
    <property type="term" value="F:phosphatidylcholine lysophospholipase activity"/>
    <property type="evidence" value="ECO:0007669"/>
    <property type="project" value="TreeGrafter"/>
</dbReference>
<dbReference type="InterPro" id="IPR013830">
    <property type="entry name" value="SGNH_hydro"/>
</dbReference>
<evidence type="ECO:0000313" key="2">
    <source>
        <dbReference type="EMBL" id="RAP75809.1"/>
    </source>
</evidence>
<dbReference type="EMBL" id="QLUW01000002">
    <property type="protein sequence ID" value="RAP75809.1"/>
    <property type="molecule type" value="Genomic_DNA"/>
</dbReference>
<accession>A0A328TZE4</accession>
<dbReference type="InterPro" id="IPR051532">
    <property type="entry name" value="Ester_Hydrolysis_Enzymes"/>
</dbReference>
<organism evidence="2 3">
    <name type="scientific">Paenibacillus montanisoli</name>
    <dbReference type="NCBI Taxonomy" id="2081970"/>
    <lineage>
        <taxon>Bacteria</taxon>
        <taxon>Bacillati</taxon>
        <taxon>Bacillota</taxon>
        <taxon>Bacilli</taxon>
        <taxon>Bacillales</taxon>
        <taxon>Paenibacillaceae</taxon>
        <taxon>Paenibacillus</taxon>
    </lineage>
</organism>
<dbReference type="Gene3D" id="3.40.50.1110">
    <property type="entry name" value="SGNH hydrolase"/>
    <property type="match status" value="1"/>
</dbReference>
<comment type="caution">
    <text evidence="2">The sequence shown here is derived from an EMBL/GenBank/DDBJ whole genome shotgun (WGS) entry which is preliminary data.</text>
</comment>
<dbReference type="InterPro" id="IPR036514">
    <property type="entry name" value="SGNH_hydro_sf"/>
</dbReference>
<dbReference type="RefSeq" id="WP_112882034.1">
    <property type="nucleotide sequence ID" value="NZ_QLUW01000002.1"/>
</dbReference>
<proteinExistence type="predicted"/>
<dbReference type="AlphaFoldDB" id="A0A328TZE4"/>
<evidence type="ECO:0000259" key="1">
    <source>
        <dbReference type="Pfam" id="PF13472"/>
    </source>
</evidence>
<dbReference type="Pfam" id="PF13472">
    <property type="entry name" value="Lipase_GDSL_2"/>
    <property type="match status" value="1"/>
</dbReference>
<protein>
    <submittedName>
        <fullName evidence="2">GDSL family lipase</fullName>
    </submittedName>
</protein>
<dbReference type="PANTHER" id="PTHR30383">
    <property type="entry name" value="THIOESTERASE 1/PROTEASE 1/LYSOPHOSPHOLIPASE L1"/>
    <property type="match status" value="1"/>
</dbReference>
<keyword evidence="3" id="KW-1185">Reference proteome</keyword>
<name>A0A328TZE4_9BACL</name>
<sequence>MKGNWIQGLMAASALSGLIWLGGLGWTLQDYFAGAPDTAGTSIPAAAEETPALAVDDGKFRVVALGDSITRGAGDPDGKGYVGYMVEALKTKAKDQEILVKNYGINGMRTPDLAASLTEPAVRSELKAADVIVVSVGGNDLFRGGETLGNLNPDNIASIQEAYLVDLDGVLKDLRGVNPSAKLFLIGLYNPFIAMKDTKTTTKIVRDWNYQAAETAAVYPDTVLVPTLDLFQLQVQDYLARDQFHPNAEGYRLIGERVASLITWKEESE</sequence>
<reference evidence="2 3" key="1">
    <citation type="submission" date="2018-06" db="EMBL/GenBank/DDBJ databases">
        <title>Paenibacillus montanisoli sp. nov., isolated from mountain area soil.</title>
        <authorList>
            <person name="Wu M."/>
        </authorList>
    </citation>
    <scope>NUCLEOTIDE SEQUENCE [LARGE SCALE GENOMIC DNA]</scope>
    <source>
        <strain evidence="2 3">RA17</strain>
    </source>
</reference>
<dbReference type="PANTHER" id="PTHR30383:SF27">
    <property type="entry name" value="SPORE GERMINATION LIPASE LIPC"/>
    <property type="match status" value="1"/>
</dbReference>
<dbReference type="SUPFAM" id="SSF52266">
    <property type="entry name" value="SGNH hydrolase"/>
    <property type="match status" value="1"/>
</dbReference>